<reference evidence="1 2" key="1">
    <citation type="submission" date="2018-11" db="EMBL/GenBank/DDBJ databases">
        <title>Genomes From Bacteria Associated with the Canine Oral Cavity: a Test Case for Automated Genome-Based Taxonomic Assignment.</title>
        <authorList>
            <person name="Coil D.A."/>
            <person name="Jospin G."/>
            <person name="Darling A.E."/>
            <person name="Wallis C."/>
            <person name="Davis I.J."/>
            <person name="Harris S."/>
            <person name="Eisen J.A."/>
            <person name="Holcombe L.J."/>
            <person name="O'Flynn C."/>
        </authorList>
    </citation>
    <scope>NUCLEOTIDE SEQUENCE [LARGE SCALE GENOMIC DNA]</scope>
    <source>
        <strain evidence="1 2">OH4621_COT-116</strain>
    </source>
</reference>
<evidence type="ECO:0000313" key="2">
    <source>
        <dbReference type="Proteomes" id="UP000281771"/>
    </source>
</evidence>
<accession>A0A3P1VBX3</accession>
<dbReference type="RefSeq" id="WP_124776672.1">
    <property type="nucleotide sequence ID" value="NZ_RQZA01000003.1"/>
</dbReference>
<dbReference type="Proteomes" id="UP000281771">
    <property type="component" value="Unassembled WGS sequence"/>
</dbReference>
<organism evidence="1 2">
    <name type="scientific">Streptococcus minor</name>
    <dbReference type="NCBI Taxonomy" id="229549"/>
    <lineage>
        <taxon>Bacteria</taxon>
        <taxon>Bacillati</taxon>
        <taxon>Bacillota</taxon>
        <taxon>Bacilli</taxon>
        <taxon>Lactobacillales</taxon>
        <taxon>Streptococcaceae</taxon>
        <taxon>Streptococcus</taxon>
    </lineage>
</organism>
<dbReference type="EMBL" id="RQZA01000003">
    <property type="protein sequence ID" value="RRD31659.1"/>
    <property type="molecule type" value="Genomic_DNA"/>
</dbReference>
<keyword evidence="2" id="KW-1185">Reference proteome</keyword>
<comment type="caution">
    <text evidence="1">The sequence shown here is derived from an EMBL/GenBank/DDBJ whole genome shotgun (WGS) entry which is preliminary data.</text>
</comment>
<gene>
    <name evidence="1" type="ORF">EII38_05470</name>
</gene>
<evidence type="ECO:0000313" key="1">
    <source>
        <dbReference type="EMBL" id="RRD31659.1"/>
    </source>
</evidence>
<proteinExistence type="predicted"/>
<protein>
    <submittedName>
        <fullName evidence="1">Uncharacterized protein</fullName>
    </submittedName>
</protein>
<sequence>MSEILNISRLEDLKQFVNKDQIIEIALRGKESKFKTFQKVAFSDIQDNEAKKLVQKALNMVGQNNDIATRNLQLTQSITTVQNFGLILNGINLAATTVGFAIMYAKLNSMSEDINQQFRELTHIVKQGHEVHSSFEFDKVLGDYTDMLDCRRRQQPYTEEKMRILVDQIFNVLNLLVEIFQRGIAVNNNSLITSIFSLLSMLTVSLKIFDEQYYFNNREVLKNQAVWHSSHDKWMNIYNRLNSYWFAEKLQDYAYFETNLTTLGVDVYYTELMDQIIGLENEIVDNQMLIRLIDDTDILKTVHETVDKEVSEVIESVVTETLSEIDTSESMEVQKILLEQATLL</sequence>
<dbReference type="AlphaFoldDB" id="A0A3P1VBX3"/>
<name>A0A3P1VBX3_9STRE</name>